<feature type="domain" description="N-acetyltransferase" evidence="2">
    <location>
        <begin position="25"/>
        <end position="187"/>
    </location>
</feature>
<evidence type="ECO:0000256" key="1">
    <source>
        <dbReference type="ARBA" id="ARBA00022679"/>
    </source>
</evidence>
<dbReference type="PROSITE" id="PS51186">
    <property type="entry name" value="GNAT"/>
    <property type="match status" value="1"/>
</dbReference>
<dbReference type="CDD" id="cd04301">
    <property type="entry name" value="NAT_SF"/>
    <property type="match status" value="1"/>
</dbReference>
<gene>
    <name evidence="3" type="ORF">BJ978_003203</name>
</gene>
<dbReference type="AlphaFoldDB" id="A0A9X2H822"/>
<name>A0A9X2H822_9MICO</name>
<proteinExistence type="predicted"/>
<organism evidence="3 4">
    <name type="scientific">Agromyces terreus</name>
    <dbReference type="NCBI Taxonomy" id="424795"/>
    <lineage>
        <taxon>Bacteria</taxon>
        <taxon>Bacillati</taxon>
        <taxon>Actinomycetota</taxon>
        <taxon>Actinomycetes</taxon>
        <taxon>Micrococcales</taxon>
        <taxon>Microbacteriaceae</taxon>
        <taxon>Agromyces</taxon>
    </lineage>
</organism>
<protein>
    <submittedName>
        <fullName evidence="3">Ribosomal protein S18 acetylase RimI-like enzyme</fullName>
    </submittedName>
</protein>
<evidence type="ECO:0000313" key="4">
    <source>
        <dbReference type="Proteomes" id="UP001139722"/>
    </source>
</evidence>
<evidence type="ECO:0000259" key="2">
    <source>
        <dbReference type="PROSITE" id="PS51186"/>
    </source>
</evidence>
<sequence length="188" mass="20359">MNEITAASKPILDAPTGSAPRRDDVVVRLMHPEETDEVAELSVAAYSASYAIGDGYRADIAAVADRAREHEVWVAADAATGALLGTVATPRAGRTMSPVARDGELDFRLLAVAPDARRRGIGETLVEHVLGLARERGSERVVLNTGPEMLGAHRLYERLGFERLPEREHTITRPDGSSFLLMAYGRTL</sequence>
<dbReference type="Pfam" id="PF00583">
    <property type="entry name" value="Acetyltransf_1"/>
    <property type="match status" value="1"/>
</dbReference>
<accession>A0A9X2H822</accession>
<evidence type="ECO:0000313" key="3">
    <source>
        <dbReference type="EMBL" id="MCP2372527.1"/>
    </source>
</evidence>
<dbReference type="Gene3D" id="3.40.630.30">
    <property type="match status" value="1"/>
</dbReference>
<comment type="caution">
    <text evidence="3">The sequence shown here is derived from an EMBL/GenBank/DDBJ whole genome shotgun (WGS) entry which is preliminary data.</text>
</comment>
<dbReference type="InterPro" id="IPR016181">
    <property type="entry name" value="Acyl_CoA_acyltransferase"/>
</dbReference>
<dbReference type="Proteomes" id="UP001139722">
    <property type="component" value="Unassembled WGS sequence"/>
</dbReference>
<keyword evidence="3" id="KW-0687">Ribonucleoprotein</keyword>
<dbReference type="PANTHER" id="PTHR13947">
    <property type="entry name" value="GNAT FAMILY N-ACETYLTRANSFERASE"/>
    <property type="match status" value="1"/>
</dbReference>
<reference evidence="3" key="1">
    <citation type="submission" date="2022-06" db="EMBL/GenBank/DDBJ databases">
        <title>Sequencing the genomes of 1000 actinobacteria strains.</title>
        <authorList>
            <person name="Klenk H.-P."/>
        </authorList>
    </citation>
    <scope>NUCLEOTIDE SEQUENCE</scope>
    <source>
        <strain evidence="3">DSM 22016</strain>
    </source>
</reference>
<dbReference type="InterPro" id="IPR000182">
    <property type="entry name" value="GNAT_dom"/>
</dbReference>
<dbReference type="OrthoDB" id="273614at2"/>
<keyword evidence="4" id="KW-1185">Reference proteome</keyword>
<dbReference type="PANTHER" id="PTHR13947:SF37">
    <property type="entry name" value="LD18367P"/>
    <property type="match status" value="1"/>
</dbReference>
<dbReference type="EMBL" id="JAMZDY010000001">
    <property type="protein sequence ID" value="MCP2372527.1"/>
    <property type="molecule type" value="Genomic_DNA"/>
</dbReference>
<dbReference type="SUPFAM" id="SSF55729">
    <property type="entry name" value="Acyl-CoA N-acyltransferases (Nat)"/>
    <property type="match status" value="1"/>
</dbReference>
<dbReference type="GO" id="GO:0008080">
    <property type="term" value="F:N-acetyltransferase activity"/>
    <property type="evidence" value="ECO:0007669"/>
    <property type="project" value="InterPro"/>
</dbReference>
<dbReference type="RefSeq" id="WP_156997401.1">
    <property type="nucleotide sequence ID" value="NZ_BAAANU010000034.1"/>
</dbReference>
<dbReference type="InterPro" id="IPR050769">
    <property type="entry name" value="NAT_camello-type"/>
</dbReference>
<keyword evidence="1" id="KW-0808">Transferase</keyword>
<keyword evidence="3" id="KW-0689">Ribosomal protein</keyword>
<dbReference type="GO" id="GO:0005840">
    <property type="term" value="C:ribosome"/>
    <property type="evidence" value="ECO:0007669"/>
    <property type="project" value="UniProtKB-KW"/>
</dbReference>